<evidence type="ECO:0000256" key="1">
    <source>
        <dbReference type="SAM" id="Coils"/>
    </source>
</evidence>
<keyword evidence="1" id="KW-0175">Coiled coil</keyword>
<feature type="coiled-coil region" evidence="1">
    <location>
        <begin position="18"/>
        <end position="45"/>
    </location>
</feature>
<dbReference type="EMBL" id="CP129013">
    <property type="protein sequence ID" value="WLR43361.1"/>
    <property type="molecule type" value="Genomic_DNA"/>
</dbReference>
<gene>
    <name evidence="3" type="ORF">LC087_04030</name>
</gene>
<feature type="region of interest" description="Disordered" evidence="2">
    <location>
        <begin position="85"/>
        <end position="121"/>
    </location>
</feature>
<proteinExistence type="predicted"/>
<reference evidence="3 4" key="1">
    <citation type="submission" date="2023-06" db="EMBL/GenBank/DDBJ databases">
        <title>Five Gram-positive bacteria isolated from mangrove sediments in Shenzhen, Guangdong, China.</title>
        <authorList>
            <person name="Yu S."/>
            <person name="Zheng W."/>
            <person name="Huang Y."/>
        </authorList>
    </citation>
    <scope>NUCLEOTIDE SEQUENCE [LARGE SCALE GENOMIC DNA]</scope>
    <source>
        <strain evidence="3 4">SaN35-3</strain>
    </source>
</reference>
<sequence length="121" mass="14280">MNWLNFFSLKQPQQEKSTKDLENKIDHLTEKIEELKQKQSVIVEQINVDKIIIEKYEQSNNFGQLGIKQLEGKLNIGATYSYDKDELKKSEKEEQPKEQANQKQSKGKKQTNPKVRMRSRK</sequence>
<dbReference type="RefSeq" id="WP_226539586.1">
    <property type="nucleotide sequence ID" value="NZ_CP129013.1"/>
</dbReference>
<organism evidence="3 4">
    <name type="scientific">Bacillus carboniphilus</name>
    <dbReference type="NCBI Taxonomy" id="86663"/>
    <lineage>
        <taxon>Bacteria</taxon>
        <taxon>Bacillati</taxon>
        <taxon>Bacillota</taxon>
        <taxon>Bacilli</taxon>
        <taxon>Bacillales</taxon>
        <taxon>Bacillaceae</taxon>
        <taxon>Bacillus</taxon>
    </lineage>
</organism>
<dbReference type="Proteomes" id="UP001197974">
    <property type="component" value="Chromosome"/>
</dbReference>
<feature type="compositionally biased region" description="Basic and acidic residues" evidence="2">
    <location>
        <begin position="85"/>
        <end position="97"/>
    </location>
</feature>
<feature type="compositionally biased region" description="Basic residues" evidence="2">
    <location>
        <begin position="105"/>
        <end position="121"/>
    </location>
</feature>
<keyword evidence="4" id="KW-1185">Reference proteome</keyword>
<accession>A0ABY9JVC6</accession>
<evidence type="ECO:0000313" key="3">
    <source>
        <dbReference type="EMBL" id="WLR43361.1"/>
    </source>
</evidence>
<evidence type="ECO:0000313" key="4">
    <source>
        <dbReference type="Proteomes" id="UP001197974"/>
    </source>
</evidence>
<protein>
    <submittedName>
        <fullName evidence="3">Uncharacterized protein</fullName>
    </submittedName>
</protein>
<name>A0ABY9JVC6_9BACI</name>
<evidence type="ECO:0000256" key="2">
    <source>
        <dbReference type="SAM" id="MobiDB-lite"/>
    </source>
</evidence>